<feature type="transmembrane region" description="Helical" evidence="1">
    <location>
        <begin position="57"/>
        <end position="77"/>
    </location>
</feature>
<dbReference type="EMBL" id="BMLY01000003">
    <property type="protein sequence ID" value="GGP26415.1"/>
    <property type="molecule type" value="Genomic_DNA"/>
</dbReference>
<keyword evidence="1" id="KW-0812">Transmembrane</keyword>
<sequence length="141" mass="15858">MWLRRGGFTVLYVLALFVPGAMHMENLIDWLGMWWIGVSVTYAGLMIGFAGRASKTALSVVFLVTIVFPIGLLTLLVRSSDVTLAMTEKKMLRYLSETPDFWWHVLGLFWPLLGAGLVVGVFQWRTVIRGQRDNPVAAMKP</sequence>
<accession>A0ABQ2PMG3</accession>
<name>A0ABQ2PMG3_9NEIS</name>
<keyword evidence="1" id="KW-0472">Membrane</keyword>
<evidence type="ECO:0000256" key="1">
    <source>
        <dbReference type="SAM" id="Phobius"/>
    </source>
</evidence>
<dbReference type="Proteomes" id="UP000621859">
    <property type="component" value="Unassembled WGS sequence"/>
</dbReference>
<comment type="caution">
    <text evidence="2">The sequence shown here is derived from an EMBL/GenBank/DDBJ whole genome shotgun (WGS) entry which is preliminary data.</text>
</comment>
<reference evidence="3" key="1">
    <citation type="journal article" date="2019" name="Int. J. Syst. Evol. Microbiol.">
        <title>The Global Catalogue of Microorganisms (GCM) 10K type strain sequencing project: providing services to taxonomists for standard genome sequencing and annotation.</title>
        <authorList>
            <consortium name="The Broad Institute Genomics Platform"/>
            <consortium name="The Broad Institute Genome Sequencing Center for Infectious Disease"/>
            <person name="Wu L."/>
            <person name="Ma J."/>
        </authorList>
    </citation>
    <scope>NUCLEOTIDE SEQUENCE [LARGE SCALE GENOMIC DNA]</scope>
    <source>
        <strain evidence="3">CGMCC 1.8860</strain>
    </source>
</reference>
<organism evidence="2 3">
    <name type="scientific">Silvimonas amylolytica</name>
    <dbReference type="NCBI Taxonomy" id="449663"/>
    <lineage>
        <taxon>Bacteria</taxon>
        <taxon>Pseudomonadati</taxon>
        <taxon>Pseudomonadota</taxon>
        <taxon>Betaproteobacteria</taxon>
        <taxon>Neisseriales</taxon>
        <taxon>Chitinibacteraceae</taxon>
        <taxon>Silvimonas</taxon>
    </lineage>
</organism>
<feature type="transmembrane region" description="Helical" evidence="1">
    <location>
        <begin position="101"/>
        <end position="122"/>
    </location>
</feature>
<proteinExistence type="predicted"/>
<evidence type="ECO:0000313" key="3">
    <source>
        <dbReference type="Proteomes" id="UP000621859"/>
    </source>
</evidence>
<evidence type="ECO:0000313" key="2">
    <source>
        <dbReference type="EMBL" id="GGP26415.1"/>
    </source>
</evidence>
<feature type="transmembrane region" description="Helical" evidence="1">
    <location>
        <begin position="30"/>
        <end position="50"/>
    </location>
</feature>
<protein>
    <recommendedName>
        <fullName evidence="4">ABC transporter permease</fullName>
    </recommendedName>
</protein>
<keyword evidence="3" id="KW-1185">Reference proteome</keyword>
<feature type="transmembrane region" description="Helical" evidence="1">
    <location>
        <begin position="7"/>
        <end position="24"/>
    </location>
</feature>
<evidence type="ECO:0008006" key="4">
    <source>
        <dbReference type="Google" id="ProtNLM"/>
    </source>
</evidence>
<keyword evidence="1" id="KW-1133">Transmembrane helix</keyword>
<gene>
    <name evidence="2" type="ORF">GCM10010971_22340</name>
</gene>